<sequence>MLNWLAFGTAIIIIALLARLYLPVLQYLLRQNHALSYLLLSLACYHFCSSPRHRHECYFSAVSAMHQQAAYMLSDLTKALFPSPAAVIGKRLLFLP</sequence>
<evidence type="ECO:0000256" key="1">
    <source>
        <dbReference type="SAM" id="Phobius"/>
    </source>
</evidence>
<keyword evidence="1" id="KW-1133">Transmembrane helix</keyword>
<dbReference type="VEuPathDB" id="FungiDB:ASPFODRAFT_564932"/>
<dbReference type="EMBL" id="KV878240">
    <property type="protein sequence ID" value="OJZ87215.1"/>
    <property type="molecule type" value="Genomic_DNA"/>
</dbReference>
<accession>A0A1M3TKG4</accession>
<dbReference type="Proteomes" id="UP000184063">
    <property type="component" value="Unassembled WGS sequence"/>
</dbReference>
<organism evidence="2 3">
    <name type="scientific">Aspergillus luchuensis (strain CBS 106.47)</name>
    <dbReference type="NCBI Taxonomy" id="1137211"/>
    <lineage>
        <taxon>Eukaryota</taxon>
        <taxon>Fungi</taxon>
        <taxon>Dikarya</taxon>
        <taxon>Ascomycota</taxon>
        <taxon>Pezizomycotina</taxon>
        <taxon>Eurotiomycetes</taxon>
        <taxon>Eurotiomycetidae</taxon>
        <taxon>Eurotiales</taxon>
        <taxon>Aspergillaceae</taxon>
        <taxon>Aspergillus</taxon>
        <taxon>Aspergillus subgen. Circumdati</taxon>
    </lineage>
</organism>
<evidence type="ECO:0000313" key="3">
    <source>
        <dbReference type="Proteomes" id="UP000184063"/>
    </source>
</evidence>
<proteinExistence type="predicted"/>
<keyword evidence="1" id="KW-0472">Membrane</keyword>
<dbReference type="AlphaFoldDB" id="A0A1M3TKG4"/>
<keyword evidence="1" id="KW-0812">Transmembrane</keyword>
<reference evidence="3" key="1">
    <citation type="journal article" date="2017" name="Genome Biol.">
        <title>Comparative genomics reveals high biological diversity and specific adaptations in the industrially and medically important fungal genus Aspergillus.</title>
        <authorList>
            <person name="de Vries R.P."/>
            <person name="Riley R."/>
            <person name="Wiebenga A."/>
            <person name="Aguilar-Osorio G."/>
            <person name="Amillis S."/>
            <person name="Uchima C.A."/>
            <person name="Anderluh G."/>
            <person name="Asadollahi M."/>
            <person name="Askin M."/>
            <person name="Barry K."/>
            <person name="Battaglia E."/>
            <person name="Bayram O."/>
            <person name="Benocci T."/>
            <person name="Braus-Stromeyer S.A."/>
            <person name="Caldana C."/>
            <person name="Canovas D."/>
            <person name="Cerqueira G.C."/>
            <person name="Chen F."/>
            <person name="Chen W."/>
            <person name="Choi C."/>
            <person name="Clum A."/>
            <person name="Dos Santos R.A."/>
            <person name="Damasio A.R."/>
            <person name="Diallinas G."/>
            <person name="Emri T."/>
            <person name="Fekete E."/>
            <person name="Flipphi M."/>
            <person name="Freyberg S."/>
            <person name="Gallo A."/>
            <person name="Gournas C."/>
            <person name="Habgood R."/>
            <person name="Hainaut M."/>
            <person name="Harispe M.L."/>
            <person name="Henrissat B."/>
            <person name="Hilden K.S."/>
            <person name="Hope R."/>
            <person name="Hossain A."/>
            <person name="Karabika E."/>
            <person name="Karaffa L."/>
            <person name="Karanyi Z."/>
            <person name="Krasevec N."/>
            <person name="Kuo A."/>
            <person name="Kusch H."/>
            <person name="LaButti K."/>
            <person name="Lagendijk E.L."/>
            <person name="Lapidus A."/>
            <person name="Levasseur A."/>
            <person name="Lindquist E."/>
            <person name="Lipzen A."/>
            <person name="Logrieco A.F."/>
            <person name="MacCabe A."/>
            <person name="Maekelae M.R."/>
            <person name="Malavazi I."/>
            <person name="Melin P."/>
            <person name="Meyer V."/>
            <person name="Mielnichuk N."/>
            <person name="Miskei M."/>
            <person name="Molnar A.P."/>
            <person name="Mule G."/>
            <person name="Ngan C.Y."/>
            <person name="Orejas M."/>
            <person name="Orosz E."/>
            <person name="Ouedraogo J.P."/>
            <person name="Overkamp K.M."/>
            <person name="Park H.-S."/>
            <person name="Perrone G."/>
            <person name="Piumi F."/>
            <person name="Punt P.J."/>
            <person name="Ram A.F."/>
            <person name="Ramon A."/>
            <person name="Rauscher S."/>
            <person name="Record E."/>
            <person name="Riano-Pachon D.M."/>
            <person name="Robert V."/>
            <person name="Roehrig J."/>
            <person name="Ruller R."/>
            <person name="Salamov A."/>
            <person name="Salih N.S."/>
            <person name="Samson R.A."/>
            <person name="Sandor E."/>
            <person name="Sanguinetti M."/>
            <person name="Schuetze T."/>
            <person name="Sepcic K."/>
            <person name="Shelest E."/>
            <person name="Sherlock G."/>
            <person name="Sophianopoulou V."/>
            <person name="Squina F.M."/>
            <person name="Sun H."/>
            <person name="Susca A."/>
            <person name="Todd R.B."/>
            <person name="Tsang A."/>
            <person name="Unkles S.E."/>
            <person name="van de Wiele N."/>
            <person name="van Rossen-Uffink D."/>
            <person name="Oliveira J.V."/>
            <person name="Vesth T.C."/>
            <person name="Visser J."/>
            <person name="Yu J.-H."/>
            <person name="Zhou M."/>
            <person name="Andersen M.R."/>
            <person name="Archer D.B."/>
            <person name="Baker S.E."/>
            <person name="Benoit I."/>
            <person name="Brakhage A.A."/>
            <person name="Braus G.H."/>
            <person name="Fischer R."/>
            <person name="Frisvad J.C."/>
            <person name="Goldman G.H."/>
            <person name="Houbraken J."/>
            <person name="Oakley B."/>
            <person name="Pocsi I."/>
            <person name="Scazzocchio C."/>
            <person name="Seiboth B."/>
            <person name="vanKuyk P.A."/>
            <person name="Wortman J."/>
            <person name="Dyer P.S."/>
            <person name="Grigoriev I.V."/>
        </authorList>
    </citation>
    <scope>NUCLEOTIDE SEQUENCE [LARGE SCALE GENOMIC DNA]</scope>
    <source>
        <strain evidence="3">CBS 106.47</strain>
    </source>
</reference>
<evidence type="ECO:0000313" key="2">
    <source>
        <dbReference type="EMBL" id="OJZ87215.1"/>
    </source>
</evidence>
<name>A0A1M3TKG4_ASPLC</name>
<gene>
    <name evidence="2" type="ORF">ASPFODRAFT_564932</name>
</gene>
<protein>
    <submittedName>
        <fullName evidence="2">Uncharacterized protein</fullName>
    </submittedName>
</protein>
<feature type="transmembrane region" description="Helical" evidence="1">
    <location>
        <begin position="6"/>
        <end position="29"/>
    </location>
</feature>